<dbReference type="OrthoDB" id="9794725at2"/>
<evidence type="ECO:0000313" key="4">
    <source>
        <dbReference type="EMBL" id="SDL48682.1"/>
    </source>
</evidence>
<name>A0A1G9KGD9_9BACT</name>
<dbReference type="Pfam" id="PF20434">
    <property type="entry name" value="BD-FAE"/>
    <property type="match status" value="1"/>
</dbReference>
<feature type="domain" description="BD-FAE-like" evidence="3">
    <location>
        <begin position="62"/>
        <end position="257"/>
    </location>
</feature>
<sequence>MKKTALVLLGSMLTLGTQAQQVIPLYDFQPIPNQAPNAPTTDEIAENDGILRIRNVTKPTLTVYKPAKPNGTAIIICPGGGYYILAAGHEGSDVAKTLNDFGVTTFVLKYRLPTTENLFMDKETGPLTDAQQAIRLVRSRAVEFGIRPDKIGVMGFSAGGHLASTAGTHFEHPVGNWPGRSTVSVRPDFLVLLYPVISFAPGLAHGGSRDALLGKNASPEKIDLYSNEKQVTKQTPPAFLVHAADDGGVPVENSVEFFLACKRNGVPAELHIYPKGGHGFGMNNPTTPDKWTERLKNWLTSIGM</sequence>
<accession>A0A1G9KGD9</accession>
<dbReference type="PANTHER" id="PTHR48081:SF6">
    <property type="entry name" value="PEPTIDASE S9 PROLYL OLIGOPEPTIDASE CATALYTIC DOMAIN-CONTAINING PROTEIN"/>
    <property type="match status" value="1"/>
</dbReference>
<evidence type="ECO:0000313" key="5">
    <source>
        <dbReference type="Proteomes" id="UP000198901"/>
    </source>
</evidence>
<protein>
    <submittedName>
        <fullName evidence="4">Acetyl esterase/lipase</fullName>
    </submittedName>
</protein>
<dbReference type="InterPro" id="IPR050300">
    <property type="entry name" value="GDXG_lipolytic_enzyme"/>
</dbReference>
<keyword evidence="5" id="KW-1185">Reference proteome</keyword>
<dbReference type="InterPro" id="IPR029058">
    <property type="entry name" value="AB_hydrolase_fold"/>
</dbReference>
<organism evidence="4 5">
    <name type="scientific">Siphonobacter aquaeclarae</name>
    <dbReference type="NCBI Taxonomy" id="563176"/>
    <lineage>
        <taxon>Bacteria</taxon>
        <taxon>Pseudomonadati</taxon>
        <taxon>Bacteroidota</taxon>
        <taxon>Cytophagia</taxon>
        <taxon>Cytophagales</taxon>
        <taxon>Cytophagaceae</taxon>
        <taxon>Siphonobacter</taxon>
    </lineage>
</organism>
<keyword evidence="1" id="KW-0378">Hydrolase</keyword>
<dbReference type="GO" id="GO:0016787">
    <property type="term" value="F:hydrolase activity"/>
    <property type="evidence" value="ECO:0007669"/>
    <property type="project" value="UniProtKB-KW"/>
</dbReference>
<dbReference type="Proteomes" id="UP000198901">
    <property type="component" value="Unassembled WGS sequence"/>
</dbReference>
<keyword evidence="2" id="KW-0732">Signal</keyword>
<dbReference type="InterPro" id="IPR049492">
    <property type="entry name" value="BD-FAE-like_dom"/>
</dbReference>
<feature type="chain" id="PRO_5011764554" evidence="2">
    <location>
        <begin position="20"/>
        <end position="304"/>
    </location>
</feature>
<feature type="signal peptide" evidence="2">
    <location>
        <begin position="1"/>
        <end position="19"/>
    </location>
</feature>
<dbReference type="EMBL" id="FNGS01000002">
    <property type="protein sequence ID" value="SDL48682.1"/>
    <property type="molecule type" value="Genomic_DNA"/>
</dbReference>
<dbReference type="Gene3D" id="3.40.50.1820">
    <property type="entry name" value="alpha/beta hydrolase"/>
    <property type="match status" value="1"/>
</dbReference>
<dbReference type="PANTHER" id="PTHR48081">
    <property type="entry name" value="AB HYDROLASE SUPERFAMILY PROTEIN C4A8.06C"/>
    <property type="match status" value="1"/>
</dbReference>
<dbReference type="RefSeq" id="WP_093198612.1">
    <property type="nucleotide sequence ID" value="NZ_FNGS01000002.1"/>
</dbReference>
<evidence type="ECO:0000256" key="1">
    <source>
        <dbReference type="ARBA" id="ARBA00022801"/>
    </source>
</evidence>
<dbReference type="STRING" id="563176.SAMN04488090_1005"/>
<reference evidence="4 5" key="1">
    <citation type="submission" date="2016-10" db="EMBL/GenBank/DDBJ databases">
        <authorList>
            <person name="de Groot N.N."/>
        </authorList>
    </citation>
    <scope>NUCLEOTIDE SEQUENCE [LARGE SCALE GENOMIC DNA]</scope>
    <source>
        <strain evidence="4 5">DSM 21668</strain>
    </source>
</reference>
<evidence type="ECO:0000256" key="2">
    <source>
        <dbReference type="SAM" id="SignalP"/>
    </source>
</evidence>
<dbReference type="AlphaFoldDB" id="A0A1G9KGD9"/>
<gene>
    <name evidence="4" type="ORF">SAMN04488090_1005</name>
</gene>
<proteinExistence type="predicted"/>
<evidence type="ECO:0000259" key="3">
    <source>
        <dbReference type="Pfam" id="PF20434"/>
    </source>
</evidence>
<dbReference type="SUPFAM" id="SSF53474">
    <property type="entry name" value="alpha/beta-Hydrolases"/>
    <property type="match status" value="1"/>
</dbReference>